<reference evidence="1 2" key="1">
    <citation type="submission" date="2018-03" db="EMBL/GenBank/DDBJ databases">
        <title>Genome sequence of Moorella humiferrea DSM 23265.</title>
        <authorList>
            <person name="Poehlein A."/>
            <person name="Daniel R."/>
        </authorList>
    </citation>
    <scope>NUCLEOTIDE SEQUENCE [LARGE SCALE GENOMIC DNA]</scope>
    <source>
        <strain evidence="1 2">DSM 23265</strain>
    </source>
</reference>
<proteinExistence type="predicted"/>
<dbReference type="Proteomes" id="UP000238415">
    <property type="component" value="Unassembled WGS sequence"/>
</dbReference>
<evidence type="ECO:0000313" key="2">
    <source>
        <dbReference type="Proteomes" id="UP000238415"/>
    </source>
</evidence>
<sequence length="181" mass="20454">MHFKGWRLHFIILAALLTLVLLIGGQWVYLHFSQEKPLADTLKANPAVQAMEVTRTAEVLEVRVILSPGVDLPVVYRQVQEAVAKHYGREGVKLIIQDHRSPALENLWRQSQFAVYEATVRGNFTQMAATVSELARQAGVDQYAVNIDDSYIYLQFSRGQDYLYQVIPRNDALNRGEGLGV</sequence>
<protein>
    <submittedName>
        <fullName evidence="1">Uncharacterized protein</fullName>
    </submittedName>
</protein>
<name>A0A2T0AXT2_9FIRM</name>
<evidence type="ECO:0000313" key="1">
    <source>
        <dbReference type="EMBL" id="PRR75475.1"/>
    </source>
</evidence>
<gene>
    <name evidence="1" type="ORF">MOHU_02390</name>
</gene>
<comment type="caution">
    <text evidence="1">The sequence shown here is derived from an EMBL/GenBank/DDBJ whole genome shotgun (WGS) entry which is preliminary data.</text>
</comment>
<keyword evidence="2" id="KW-1185">Reference proteome</keyword>
<accession>A0A2T0AXT2</accession>
<dbReference type="AlphaFoldDB" id="A0A2T0AXT2"/>
<dbReference type="OrthoDB" id="1722928at2"/>
<dbReference type="RefSeq" id="WP_106004291.1">
    <property type="nucleotide sequence ID" value="NZ_CP136419.1"/>
</dbReference>
<dbReference type="EMBL" id="PVXM01000004">
    <property type="protein sequence ID" value="PRR75475.1"/>
    <property type="molecule type" value="Genomic_DNA"/>
</dbReference>
<organism evidence="1 2">
    <name type="scientific">Neomoorella humiferrea</name>
    <dbReference type="NCBI Taxonomy" id="676965"/>
    <lineage>
        <taxon>Bacteria</taxon>
        <taxon>Bacillati</taxon>
        <taxon>Bacillota</taxon>
        <taxon>Clostridia</taxon>
        <taxon>Neomoorellales</taxon>
        <taxon>Neomoorellaceae</taxon>
        <taxon>Neomoorella</taxon>
    </lineage>
</organism>